<dbReference type="Proteomes" id="UP000003835">
    <property type="component" value="Unassembled WGS sequence"/>
</dbReference>
<dbReference type="eggNOG" id="ENOG50339UP">
    <property type="taxonomic scope" value="Bacteria"/>
</dbReference>
<sequence>MKKIHTLSAVMSTLILVLVSAPRGNSQTPDLTPQEPTNAYPPEMVQIYIENCVGDRPEEVRAFCTCTIEKIQETYTLDEFMQIGQDLQAGRAEPEEFRQIITSCVPNQVN</sequence>
<dbReference type="OrthoDB" id="426647at2"/>
<proteinExistence type="predicted"/>
<evidence type="ECO:0000313" key="1">
    <source>
        <dbReference type="EMBL" id="EDX70710.1"/>
    </source>
</evidence>
<dbReference type="AlphaFoldDB" id="B4W522"/>
<accession>B4W522</accession>
<name>B4W522_9CYAN</name>
<evidence type="ECO:0000313" key="2">
    <source>
        <dbReference type="Proteomes" id="UP000003835"/>
    </source>
</evidence>
<gene>
    <name evidence="1" type="ORF">MC7420_8138</name>
</gene>
<dbReference type="HOGENOM" id="CLU_2166660_0_0_3"/>
<dbReference type="EMBL" id="DS989883">
    <property type="protein sequence ID" value="EDX70710.1"/>
    <property type="molecule type" value="Genomic_DNA"/>
</dbReference>
<keyword evidence="2" id="KW-1185">Reference proteome</keyword>
<protein>
    <submittedName>
        <fullName evidence="1">Uncharacterized protein</fullName>
    </submittedName>
</protein>
<dbReference type="STRING" id="118168.MC7420_8138"/>
<reference evidence="1 2" key="1">
    <citation type="submission" date="2008-07" db="EMBL/GenBank/DDBJ databases">
        <authorList>
            <person name="Tandeau de Marsac N."/>
            <person name="Ferriera S."/>
            <person name="Johnson J."/>
            <person name="Kravitz S."/>
            <person name="Beeson K."/>
            <person name="Sutton G."/>
            <person name="Rogers Y.-H."/>
            <person name="Friedman R."/>
            <person name="Frazier M."/>
            <person name="Venter J.C."/>
        </authorList>
    </citation>
    <scope>NUCLEOTIDE SEQUENCE [LARGE SCALE GENOMIC DNA]</scope>
    <source>
        <strain evidence="1 2">PCC 7420</strain>
    </source>
</reference>
<organism evidence="1 2">
    <name type="scientific">Coleofasciculus chthonoplastes PCC 7420</name>
    <dbReference type="NCBI Taxonomy" id="118168"/>
    <lineage>
        <taxon>Bacteria</taxon>
        <taxon>Bacillati</taxon>
        <taxon>Cyanobacteriota</taxon>
        <taxon>Cyanophyceae</taxon>
        <taxon>Coleofasciculales</taxon>
        <taxon>Coleofasciculaceae</taxon>
        <taxon>Coleofasciculus</taxon>
    </lineage>
</organism>
<dbReference type="RefSeq" id="WP_006106460.1">
    <property type="nucleotide sequence ID" value="NZ_DS989883.1"/>
</dbReference>